<dbReference type="Proteomes" id="UP001500831">
    <property type="component" value="Unassembled WGS sequence"/>
</dbReference>
<proteinExistence type="inferred from homology"/>
<evidence type="ECO:0000256" key="1">
    <source>
        <dbReference type="ARBA" id="ARBA00010617"/>
    </source>
</evidence>
<gene>
    <name evidence="3" type="ORF">GCM10010517_34550</name>
</gene>
<dbReference type="EMBL" id="BAAAVI010000022">
    <property type="protein sequence ID" value="GAA2873962.1"/>
    <property type="molecule type" value="Genomic_DNA"/>
</dbReference>
<dbReference type="PANTHER" id="PTHR46696">
    <property type="entry name" value="P450, PUTATIVE (EUROFUNG)-RELATED"/>
    <property type="match status" value="1"/>
</dbReference>
<dbReference type="InterPro" id="IPR036396">
    <property type="entry name" value="Cyt_P450_sf"/>
</dbReference>
<comment type="similarity">
    <text evidence="1">Belongs to the cytochrome P450 family.</text>
</comment>
<dbReference type="InterPro" id="IPR017972">
    <property type="entry name" value="Cyt_P450_CS"/>
</dbReference>
<dbReference type="Gene3D" id="1.10.630.10">
    <property type="entry name" value="Cytochrome P450"/>
    <property type="match status" value="1"/>
</dbReference>
<name>A0ABN3VXA1_9ACTN</name>
<comment type="caution">
    <text evidence="3">The sequence shown here is derived from an EMBL/GenBank/DDBJ whole genome shotgun (WGS) entry which is preliminary data.</text>
</comment>
<dbReference type="InterPro" id="IPR002397">
    <property type="entry name" value="Cyt_P450_B"/>
</dbReference>
<dbReference type="PRINTS" id="PR00359">
    <property type="entry name" value="BP450"/>
</dbReference>
<evidence type="ECO:0000256" key="2">
    <source>
        <dbReference type="SAM" id="MobiDB-lite"/>
    </source>
</evidence>
<accession>A0ABN3VXA1</accession>
<evidence type="ECO:0000313" key="4">
    <source>
        <dbReference type="Proteomes" id="UP001500831"/>
    </source>
</evidence>
<dbReference type="PROSITE" id="PS00086">
    <property type="entry name" value="CYTOCHROME_P450"/>
    <property type="match status" value="1"/>
</dbReference>
<keyword evidence="4" id="KW-1185">Reference proteome</keyword>
<reference evidence="3 4" key="1">
    <citation type="journal article" date="2019" name="Int. J. Syst. Evol. Microbiol.">
        <title>The Global Catalogue of Microorganisms (GCM) 10K type strain sequencing project: providing services to taxonomists for standard genome sequencing and annotation.</title>
        <authorList>
            <consortium name="The Broad Institute Genomics Platform"/>
            <consortium name="The Broad Institute Genome Sequencing Center for Infectious Disease"/>
            <person name="Wu L."/>
            <person name="Ma J."/>
        </authorList>
    </citation>
    <scope>NUCLEOTIDE SEQUENCE [LARGE SCALE GENOMIC DNA]</scope>
    <source>
        <strain evidence="3 4">JCM 6242</strain>
    </source>
</reference>
<dbReference type="SUPFAM" id="SSF48264">
    <property type="entry name" value="Cytochrome P450"/>
    <property type="match status" value="1"/>
</dbReference>
<feature type="region of interest" description="Disordered" evidence="2">
    <location>
        <begin position="427"/>
        <end position="450"/>
    </location>
</feature>
<evidence type="ECO:0000313" key="3">
    <source>
        <dbReference type="EMBL" id="GAA2873962.1"/>
    </source>
</evidence>
<protein>
    <submittedName>
        <fullName evidence="3">Cytochrome P450</fullName>
    </submittedName>
</protein>
<organism evidence="3 4">
    <name type="scientific">Streptosporangium fragile</name>
    <dbReference type="NCBI Taxonomy" id="46186"/>
    <lineage>
        <taxon>Bacteria</taxon>
        <taxon>Bacillati</taxon>
        <taxon>Actinomycetota</taxon>
        <taxon>Actinomycetes</taxon>
        <taxon>Streptosporangiales</taxon>
        <taxon>Streptosporangiaceae</taxon>
        <taxon>Streptosporangium</taxon>
    </lineage>
</organism>
<dbReference type="PANTHER" id="PTHR46696:SF1">
    <property type="entry name" value="CYTOCHROME P450 YJIB-RELATED"/>
    <property type="match status" value="1"/>
</dbReference>
<sequence length="466" mass="50768">MMPDAWTAPTPDALSSMSAEPLLTREYDADPALVYERLRSRYGPVAPVDLLGVPVWLVLGYSEVLQVLQDKSGAWTKHLDNWRAKTEGRIPPDWPVLPAFEVDSSVFRDGEALRRLRNAWTAALAPFQERTHPQAQMLENAVRKYADDLISVMAEGGSGAGWADLSAQYARPLPLMVANRLLGFESARGDDVLMDAWRMLDAGPDAAAASDRLFAAMTDLAMAKMSNPGDDIPSYMLAAVSDLTLDELTREILMVPGLVADFTGTLICNTIVEVITNPDVRASLSQGIIEETVNRVALINPPMANLTFRFPTVDVRMGRFTIAAGDPVMVSVAAAHGDPLFGGAMNRNALRSTRAHLAWGAGPHHCLGQRLATRITAIAVSRLFERLGRMRLALPVDQLPWRPSPLMRSLRSLPVQYEVVQAYTPPADTQARPAAEPEPSAPPAPTAAGEAPISALWRFLRGLRRG</sequence>